<accession>A0A239PFA0</accession>
<gene>
    <name evidence="3" type="ORF">SAMN05421812_12398</name>
</gene>
<evidence type="ECO:0000259" key="2">
    <source>
        <dbReference type="Pfam" id="PF05239"/>
    </source>
</evidence>
<dbReference type="GO" id="GO:0019684">
    <property type="term" value="P:photosynthesis, light reaction"/>
    <property type="evidence" value="ECO:0007669"/>
    <property type="project" value="InterPro"/>
</dbReference>
<dbReference type="OrthoDB" id="4738165at2"/>
<dbReference type="InterPro" id="IPR027275">
    <property type="entry name" value="PRC-brl_dom"/>
</dbReference>
<protein>
    <submittedName>
        <fullName evidence="3">Sporulation protein YlmC, PRC-barrel domain family</fullName>
    </submittedName>
</protein>
<organism evidence="3 4">
    <name type="scientific">Asanoa hainanensis</name>
    <dbReference type="NCBI Taxonomy" id="560556"/>
    <lineage>
        <taxon>Bacteria</taxon>
        <taxon>Bacillati</taxon>
        <taxon>Actinomycetota</taxon>
        <taxon>Actinomycetes</taxon>
        <taxon>Micromonosporales</taxon>
        <taxon>Micromonosporaceae</taxon>
        <taxon>Asanoa</taxon>
    </lineage>
</organism>
<dbReference type="InterPro" id="IPR014747">
    <property type="entry name" value="Bac_photo_RC_H_C"/>
</dbReference>
<feature type="domain" description="PRC-barrel" evidence="2">
    <location>
        <begin position="22"/>
        <end position="85"/>
    </location>
</feature>
<name>A0A239PFA0_9ACTN</name>
<dbReference type="PANTHER" id="PTHR36505">
    <property type="entry name" value="BLR1072 PROTEIN"/>
    <property type="match status" value="1"/>
</dbReference>
<evidence type="ECO:0000313" key="4">
    <source>
        <dbReference type="Proteomes" id="UP000198362"/>
    </source>
</evidence>
<dbReference type="AlphaFoldDB" id="A0A239PFA0"/>
<dbReference type="SUPFAM" id="SSF50346">
    <property type="entry name" value="PRC-barrel domain"/>
    <property type="match status" value="1"/>
</dbReference>
<feature type="region of interest" description="Disordered" evidence="1">
    <location>
        <begin position="1"/>
        <end position="25"/>
    </location>
</feature>
<dbReference type="Proteomes" id="UP000198362">
    <property type="component" value="Unassembled WGS sequence"/>
</dbReference>
<dbReference type="PANTHER" id="PTHR36505:SF1">
    <property type="entry name" value="BLR1072 PROTEIN"/>
    <property type="match status" value="1"/>
</dbReference>
<dbReference type="EMBL" id="FZPH01000023">
    <property type="protein sequence ID" value="SNT65545.1"/>
    <property type="molecule type" value="Genomic_DNA"/>
</dbReference>
<evidence type="ECO:0000313" key="3">
    <source>
        <dbReference type="EMBL" id="SNT65545.1"/>
    </source>
</evidence>
<dbReference type="GO" id="GO:0030077">
    <property type="term" value="C:plasma membrane light-harvesting complex"/>
    <property type="evidence" value="ECO:0007669"/>
    <property type="project" value="InterPro"/>
</dbReference>
<evidence type="ECO:0000256" key="1">
    <source>
        <dbReference type="SAM" id="MobiDB-lite"/>
    </source>
</evidence>
<sequence>MTDRTGTLVRLSDSQQTVADPAEDVRGRTVRDHDGEDIGKVEDLLIDPEARKVRFLRVEHGGILGFGATPSFVPVDAVARVTDDEVHLVRAGKEIAGAPAYEPDLVDQRPYFQSLYGYYGYMPYWSPGYMYPGFPTPVAFEPPPVEPEAGPDDRRG</sequence>
<dbReference type="RefSeq" id="WP_089255224.1">
    <property type="nucleotide sequence ID" value="NZ_FZPH01000023.1"/>
</dbReference>
<proteinExistence type="predicted"/>
<dbReference type="InterPro" id="IPR011033">
    <property type="entry name" value="PRC_barrel-like_sf"/>
</dbReference>
<dbReference type="Gene3D" id="3.90.50.10">
    <property type="entry name" value="Photosynthetic Reaction Center, subunit H, domain 2"/>
    <property type="match status" value="1"/>
</dbReference>
<reference evidence="3 4" key="1">
    <citation type="submission" date="2017-06" db="EMBL/GenBank/DDBJ databases">
        <authorList>
            <person name="Kim H.J."/>
            <person name="Triplett B.A."/>
        </authorList>
    </citation>
    <scope>NUCLEOTIDE SEQUENCE [LARGE SCALE GENOMIC DNA]</scope>
    <source>
        <strain evidence="3 4">CGMCC 4.5593</strain>
    </source>
</reference>
<keyword evidence="4" id="KW-1185">Reference proteome</keyword>
<dbReference type="Pfam" id="PF05239">
    <property type="entry name" value="PRC"/>
    <property type="match status" value="1"/>
</dbReference>